<feature type="repeat" description="WD" evidence="3">
    <location>
        <begin position="1057"/>
        <end position="1098"/>
    </location>
</feature>
<dbReference type="InterPro" id="IPR015943">
    <property type="entry name" value="WD40/YVTN_repeat-like_dom_sf"/>
</dbReference>
<reference evidence="6 7" key="1">
    <citation type="submission" date="2017-07" db="EMBL/GenBank/DDBJ databases">
        <title>Amycolatopsis alba DSM 44262 Genome sequencing and assembly.</title>
        <authorList>
            <person name="Kaur N."/>
            <person name="Mayilraj S."/>
        </authorList>
    </citation>
    <scope>NUCLEOTIDE SEQUENCE [LARGE SCALE GENOMIC DNA]</scope>
    <source>
        <strain evidence="6 7">DSM 44262</strain>
    </source>
</reference>
<dbReference type="SUPFAM" id="SSF52540">
    <property type="entry name" value="P-loop containing nucleoside triphosphate hydrolases"/>
    <property type="match status" value="1"/>
</dbReference>
<dbReference type="InterPro" id="IPR019775">
    <property type="entry name" value="WD40_repeat_CS"/>
</dbReference>
<evidence type="ECO:0000256" key="1">
    <source>
        <dbReference type="ARBA" id="ARBA00022574"/>
    </source>
</evidence>
<evidence type="ECO:0000313" key="6">
    <source>
        <dbReference type="EMBL" id="OXM44850.1"/>
    </source>
</evidence>
<dbReference type="PRINTS" id="PR00320">
    <property type="entry name" value="GPROTEINBRPT"/>
</dbReference>
<dbReference type="InterPro" id="IPR001680">
    <property type="entry name" value="WD40_rpt"/>
</dbReference>
<dbReference type="PROSITE" id="PS00678">
    <property type="entry name" value="WD_REPEATS_1"/>
    <property type="match status" value="1"/>
</dbReference>
<dbReference type="SMART" id="SM00320">
    <property type="entry name" value="WD40"/>
    <property type="match status" value="7"/>
</dbReference>
<dbReference type="PANTHER" id="PTHR19848">
    <property type="entry name" value="WD40 REPEAT PROTEIN"/>
    <property type="match status" value="1"/>
</dbReference>
<sequence length="1210" mass="126105">MNRKDDEAEAAGTLSVENAGPVVQHGDLELRGGLVAGRDLTVHGPVNVLADDGAPFGDHVTRPGRASDLCPYPGLDAFGERLAAYFHGRERDVEAVLALLRRARLVTVVGSSGSGKSSLLSAGVLPALADGAVAGSAGWTVVPIRPGGQPVEQLAAVLAKLTGTHADEIAMALKENPAGFGEFDAAVRSVVGGPTIWVIDQLEEVFDPAVDPGSRAAFLAAIAGPDPSAETRVLVALRSDFYPHLDQEPALARAVSEAQHRVLPLGPRAVREVIEKPADQVGLRVEPELIDRMLADTSAAENALPLLSFALAQTWRRRRNGWLTLAEYAKAGALDGAIDHAAELVWESLSDRQRATARRMMLRLSHLGENAVAVRRRARLEDLVTDADDETAVREVADRLAAARILTTDLDTTTEAPIVDITHETVLRAWTRLRTWLTEDREAKRAQDDLSGGAAAWDRHSGDPSYLLRGARLTAIEVARRAGGLTVNDVELRFLSLSSRLEHRQRWRSRLLGLLAAALAAAVAITFVVVSQQRRISREKTVADAVSLAARSRSVSGQERDLGALLAVAGAETDDNAVTRAAVMDVVSARSGPLAYLLPAGRHATAVASRFTRDGSAIVGTADGEVCALSPADGHRTGLCFTGHHANISAVTTAGDLIAAADATGLTTLHRAGAAAPVRDPVRAASAVVGVALDPAHDQVFAATRFGEIERWRLTGDAAPLPSLARSGDVVALAVADEIDQVVALTTAGELKRWRLGDGAELPALAEPGSVATGTTMRLDVVGGARVVTADENRIGVWDLRTGQPPLWTDAPGGTAVVSSGDGGTVFVGSDTGTITSWRLAPGPLAVEPTRPGLVKPVVALGSGGDFLVGADQDGRVISWDLSGRRSPAGTPLAEAAGPIQAVARNSDGAIVSGGADGVVRLTRDGSTRDTRNFEGSVAGLAWRPSGAIAVGTDRGTLHELDPVTGVTRTLADRPGTAVTALVADGRGNLAAGFSDGQVLFTDLPGTSFTAVKGAVTAIALSADGDRVAVASGDGASAPPQISFAGKSERFRDVVTVTGHALPVTSLAFSPDGRFLASGSDDRSIRIWTLADGTTKSTLQGHTDMVLALAYSPDGATLASGSQDGTLRLWDVAGGLQIGRQLESGIGYVWSLAPSPDGANLVAANGSVVVEWPFVKGAWLDRACRLAGRSLTEDERKRYLPDGTALRPCA</sequence>
<accession>A0A229RDX2</accession>
<dbReference type="InterPro" id="IPR027417">
    <property type="entry name" value="P-loop_NTPase"/>
</dbReference>
<name>A0A229RDX2_AMYAL</name>
<keyword evidence="7" id="KW-1185">Reference proteome</keyword>
<evidence type="ECO:0000256" key="4">
    <source>
        <dbReference type="SAM" id="Phobius"/>
    </source>
</evidence>
<dbReference type="SUPFAM" id="SSF101898">
    <property type="entry name" value="NHL repeat"/>
    <property type="match status" value="1"/>
</dbReference>
<dbReference type="Proteomes" id="UP000215563">
    <property type="component" value="Unassembled WGS sequence"/>
</dbReference>
<evidence type="ECO:0000256" key="2">
    <source>
        <dbReference type="ARBA" id="ARBA00022737"/>
    </source>
</evidence>
<proteinExistence type="predicted"/>
<keyword evidence="4" id="KW-0812">Transmembrane</keyword>
<protein>
    <recommendedName>
        <fullName evidence="5">Novel STAND NTPase 1 domain-containing protein</fullName>
    </recommendedName>
</protein>
<dbReference type="Pfam" id="PF20703">
    <property type="entry name" value="nSTAND1"/>
    <property type="match status" value="1"/>
</dbReference>
<dbReference type="SUPFAM" id="SSF50998">
    <property type="entry name" value="Quinoprotein alcohol dehydrogenase-like"/>
    <property type="match status" value="1"/>
</dbReference>
<dbReference type="RefSeq" id="WP_020636878.1">
    <property type="nucleotide sequence ID" value="NZ_KB913032.1"/>
</dbReference>
<dbReference type="PROSITE" id="PS50082">
    <property type="entry name" value="WD_REPEATS_2"/>
    <property type="match status" value="2"/>
</dbReference>
<keyword evidence="1 3" id="KW-0853">WD repeat</keyword>
<dbReference type="Gene3D" id="2.130.10.10">
    <property type="entry name" value="YVTN repeat-like/Quinoprotein amine dehydrogenase"/>
    <property type="match status" value="3"/>
</dbReference>
<evidence type="ECO:0000256" key="3">
    <source>
        <dbReference type="PROSITE-ProRule" id="PRU00221"/>
    </source>
</evidence>
<feature type="transmembrane region" description="Helical" evidence="4">
    <location>
        <begin position="511"/>
        <end position="530"/>
    </location>
</feature>
<dbReference type="OrthoDB" id="192618at2"/>
<evidence type="ECO:0000313" key="7">
    <source>
        <dbReference type="Proteomes" id="UP000215563"/>
    </source>
</evidence>
<dbReference type="AlphaFoldDB" id="A0A229RDX2"/>
<gene>
    <name evidence="6" type="ORF">CFP75_33050</name>
</gene>
<organism evidence="6 7">
    <name type="scientific">Amycolatopsis alba DSM 44262</name>
    <dbReference type="NCBI Taxonomy" id="1125972"/>
    <lineage>
        <taxon>Bacteria</taxon>
        <taxon>Bacillati</taxon>
        <taxon>Actinomycetota</taxon>
        <taxon>Actinomycetes</taxon>
        <taxon>Pseudonocardiales</taxon>
        <taxon>Pseudonocardiaceae</taxon>
        <taxon>Amycolatopsis</taxon>
    </lineage>
</organism>
<keyword evidence="2" id="KW-0677">Repeat</keyword>
<dbReference type="PROSITE" id="PS50294">
    <property type="entry name" value="WD_REPEATS_REGION"/>
    <property type="match status" value="2"/>
</dbReference>
<feature type="repeat" description="WD" evidence="3">
    <location>
        <begin position="1099"/>
        <end position="1132"/>
    </location>
</feature>
<keyword evidence="4" id="KW-1133">Transmembrane helix</keyword>
<dbReference type="Pfam" id="PF00400">
    <property type="entry name" value="WD40"/>
    <property type="match status" value="2"/>
</dbReference>
<dbReference type="InterPro" id="IPR049052">
    <property type="entry name" value="nSTAND1"/>
</dbReference>
<dbReference type="InterPro" id="IPR020472">
    <property type="entry name" value="WD40_PAC1"/>
</dbReference>
<dbReference type="PANTHER" id="PTHR19848:SF8">
    <property type="entry name" value="F-BOX AND WD REPEAT DOMAIN CONTAINING 7"/>
    <property type="match status" value="1"/>
</dbReference>
<dbReference type="CDD" id="cd00200">
    <property type="entry name" value="WD40"/>
    <property type="match status" value="1"/>
</dbReference>
<dbReference type="InterPro" id="IPR011047">
    <property type="entry name" value="Quinoprotein_ADH-like_sf"/>
</dbReference>
<dbReference type="EMBL" id="NMQU01000111">
    <property type="protein sequence ID" value="OXM44850.1"/>
    <property type="molecule type" value="Genomic_DNA"/>
</dbReference>
<evidence type="ECO:0000259" key="5">
    <source>
        <dbReference type="Pfam" id="PF20703"/>
    </source>
</evidence>
<comment type="caution">
    <text evidence="6">The sequence shown here is derived from an EMBL/GenBank/DDBJ whole genome shotgun (WGS) entry which is preliminary data.</text>
</comment>
<feature type="domain" description="Novel STAND NTPase 1" evidence="5">
    <location>
        <begin position="71"/>
        <end position="464"/>
    </location>
</feature>
<keyword evidence="4" id="KW-0472">Membrane</keyword>